<dbReference type="PANTHER" id="PTHR45691:SF6">
    <property type="entry name" value="PROTEIN DIAPHANOUS"/>
    <property type="match status" value="1"/>
</dbReference>
<name>A0ABD2PUY8_9PLAT</name>
<evidence type="ECO:0000313" key="2">
    <source>
        <dbReference type="EMBL" id="KAL3311273.1"/>
    </source>
</evidence>
<organism evidence="2 3">
    <name type="scientific">Cichlidogyrus casuarinus</name>
    <dbReference type="NCBI Taxonomy" id="1844966"/>
    <lineage>
        <taxon>Eukaryota</taxon>
        <taxon>Metazoa</taxon>
        <taxon>Spiralia</taxon>
        <taxon>Lophotrochozoa</taxon>
        <taxon>Platyhelminthes</taxon>
        <taxon>Monogenea</taxon>
        <taxon>Monopisthocotylea</taxon>
        <taxon>Dactylogyridea</taxon>
        <taxon>Ancyrocephalidae</taxon>
        <taxon>Cichlidogyrus</taxon>
    </lineage>
</organism>
<dbReference type="InterPro" id="IPR051412">
    <property type="entry name" value="Formin_Homology_Diaphanous_sf"/>
</dbReference>
<dbReference type="AlphaFoldDB" id="A0ABD2PUY8"/>
<reference evidence="2 3" key="1">
    <citation type="submission" date="2024-11" db="EMBL/GenBank/DDBJ databases">
        <title>Adaptive evolution of stress response genes in parasites aligns with host niche diversity.</title>
        <authorList>
            <person name="Hahn C."/>
            <person name="Resl P."/>
        </authorList>
    </citation>
    <scope>NUCLEOTIDE SEQUENCE [LARGE SCALE GENOMIC DNA]</scope>
    <source>
        <strain evidence="2">EGGRZ-B1_66</strain>
        <tissue evidence="2">Body</tissue>
    </source>
</reference>
<evidence type="ECO:0000313" key="3">
    <source>
        <dbReference type="Proteomes" id="UP001626550"/>
    </source>
</evidence>
<sequence length="148" mass="15313">MPETAQLAQDVGGVPPPPPPGPPPPPPPPPGMGGPPPPPPPPGLPGMGGPPPPPGGPPGMPPPPFMSVPRFTDQERVLLFPKVGTAREGFLIEVDEETIRATGTKIIDLPLLQGEVFSGVKLVLKAKVVQKKPVEEKINLIGNASKEQ</sequence>
<dbReference type="Proteomes" id="UP001626550">
    <property type="component" value="Unassembled WGS sequence"/>
</dbReference>
<keyword evidence="3" id="KW-1185">Reference proteome</keyword>
<feature type="compositionally biased region" description="Pro residues" evidence="1">
    <location>
        <begin position="14"/>
        <end position="66"/>
    </location>
</feature>
<dbReference type="EMBL" id="JBJKFK010002325">
    <property type="protein sequence ID" value="KAL3311273.1"/>
    <property type="molecule type" value="Genomic_DNA"/>
</dbReference>
<gene>
    <name evidence="2" type="ORF">Ciccas_010147</name>
</gene>
<evidence type="ECO:0000256" key="1">
    <source>
        <dbReference type="SAM" id="MobiDB-lite"/>
    </source>
</evidence>
<proteinExistence type="predicted"/>
<dbReference type="PANTHER" id="PTHR45691">
    <property type="entry name" value="PROTEIN DIAPHANOUS"/>
    <property type="match status" value="1"/>
</dbReference>
<protein>
    <submittedName>
        <fullName evidence="2">Uncharacterized protein</fullName>
    </submittedName>
</protein>
<accession>A0ABD2PUY8</accession>
<comment type="caution">
    <text evidence="2">The sequence shown here is derived from an EMBL/GenBank/DDBJ whole genome shotgun (WGS) entry which is preliminary data.</text>
</comment>
<feature type="region of interest" description="Disordered" evidence="1">
    <location>
        <begin position="1"/>
        <end position="69"/>
    </location>
</feature>